<feature type="chain" id="PRO_5042815465" evidence="1">
    <location>
        <begin position="33"/>
        <end position="436"/>
    </location>
</feature>
<evidence type="ECO:0000313" key="4">
    <source>
        <dbReference type="Proteomes" id="UP001300383"/>
    </source>
</evidence>
<protein>
    <submittedName>
        <fullName evidence="3">C39 family peptidase</fullName>
    </submittedName>
</protein>
<name>A0AAP4B9D9_9FIRM</name>
<feature type="signal peptide" evidence="1">
    <location>
        <begin position="1"/>
        <end position="32"/>
    </location>
</feature>
<reference evidence="3 4" key="1">
    <citation type="submission" date="2023-05" db="EMBL/GenBank/DDBJ databases">
        <title>[ruminococcus] sp. nov., isolated from a pig farm feces dump.</title>
        <authorList>
            <person name="Chang Y.-H."/>
        </authorList>
    </citation>
    <scope>NUCLEOTIDE SEQUENCE [LARGE SCALE GENOMIC DNA]</scope>
    <source>
        <strain evidence="3 4">YH-rum2234</strain>
    </source>
</reference>
<dbReference type="AlphaFoldDB" id="A0AAP4B9D9"/>
<dbReference type="Proteomes" id="UP001300383">
    <property type="component" value="Unassembled WGS sequence"/>
</dbReference>
<organism evidence="3 4">
    <name type="scientific">Fusibacillus kribbianus</name>
    <dbReference type="NCBI Taxonomy" id="3044208"/>
    <lineage>
        <taxon>Bacteria</taxon>
        <taxon>Bacillati</taxon>
        <taxon>Bacillota</taxon>
        <taxon>Clostridia</taxon>
        <taxon>Lachnospirales</taxon>
        <taxon>Lachnospiraceae</taxon>
        <taxon>Fusibacillus</taxon>
    </lineage>
</organism>
<evidence type="ECO:0000256" key="1">
    <source>
        <dbReference type="SAM" id="SignalP"/>
    </source>
</evidence>
<dbReference type="EMBL" id="JASGBQ010000012">
    <property type="protein sequence ID" value="MDI9242446.1"/>
    <property type="molecule type" value="Genomic_DNA"/>
</dbReference>
<sequence length="436" mass="47870">MQKGKDRKTVMRTGILLAAVCLILSDCMRSLAAFQAEDPFSTAGTAAVGDFLVGPGCDHGGNDGIFTEDIGTADLDALFASIQGMEASWQAAQSEKMERAGIPAERQSFVHAEGFQDASRQILAMTAVYRGYTFYNRIVCQWYAENLWKETYTYQVVGTKYQEKAVEKLLSLAAGAADLLGNGSAVLTEAVENTETALDGQYRVTVILKNRPREEIYDTDYCQFRIPVEWDGWTEERRRECEELLTMGEEDFREEIKKRQSESLLWSPLPFYKQGAIEWGAEPFGDGTLASDACCPTAIAMVLSYFEGRRITPSEVAARYDNDACRSRSQGSYGGKMCAAAAADYGLSVEAGVDSLTGKQIREALESGAKIVMSMKPGGTGGRYAHVYHYVTLAGLTQDGKVIVNNPGINTDVTYDDMETILDNQSGRGYGIFRAE</sequence>
<evidence type="ECO:0000313" key="3">
    <source>
        <dbReference type="EMBL" id="MDI9242446.1"/>
    </source>
</evidence>
<feature type="domain" description="Peptidase C39-like" evidence="2">
    <location>
        <begin position="278"/>
        <end position="407"/>
    </location>
</feature>
<dbReference type="RefSeq" id="WP_283230892.1">
    <property type="nucleotide sequence ID" value="NZ_JASGBQ010000012.1"/>
</dbReference>
<gene>
    <name evidence="3" type="ORF">QJ036_08170</name>
</gene>
<proteinExistence type="predicted"/>
<accession>A0AAP4B9D9</accession>
<dbReference type="Pfam" id="PF13529">
    <property type="entry name" value="Peptidase_C39_2"/>
    <property type="match status" value="1"/>
</dbReference>
<keyword evidence="1" id="KW-0732">Signal</keyword>
<dbReference type="Gene3D" id="3.90.70.10">
    <property type="entry name" value="Cysteine proteinases"/>
    <property type="match status" value="1"/>
</dbReference>
<dbReference type="InterPro" id="IPR039564">
    <property type="entry name" value="Peptidase_C39-like"/>
</dbReference>
<evidence type="ECO:0000259" key="2">
    <source>
        <dbReference type="Pfam" id="PF13529"/>
    </source>
</evidence>
<keyword evidence="4" id="KW-1185">Reference proteome</keyword>
<comment type="caution">
    <text evidence="3">The sequence shown here is derived from an EMBL/GenBank/DDBJ whole genome shotgun (WGS) entry which is preliminary data.</text>
</comment>